<evidence type="ECO:0000313" key="2">
    <source>
        <dbReference type="EMBL" id="RSL85840.1"/>
    </source>
</evidence>
<protein>
    <submittedName>
        <fullName evidence="2">Uncharacterized protein</fullName>
    </submittedName>
</protein>
<proteinExistence type="predicted"/>
<organism evidence="2 3">
    <name type="scientific">Fusarium oligoseptatum</name>
    <dbReference type="NCBI Taxonomy" id="2604345"/>
    <lineage>
        <taxon>Eukaryota</taxon>
        <taxon>Fungi</taxon>
        <taxon>Dikarya</taxon>
        <taxon>Ascomycota</taxon>
        <taxon>Pezizomycotina</taxon>
        <taxon>Sordariomycetes</taxon>
        <taxon>Hypocreomycetidae</taxon>
        <taxon>Hypocreales</taxon>
        <taxon>Nectriaceae</taxon>
        <taxon>Fusarium</taxon>
        <taxon>Fusarium solani species complex</taxon>
    </lineage>
</organism>
<accession>A0A428S7P7</accession>
<dbReference type="EMBL" id="NKCK01000310">
    <property type="protein sequence ID" value="RSL85840.1"/>
    <property type="molecule type" value="Genomic_DNA"/>
</dbReference>
<gene>
    <name evidence="2" type="ORF">CEP52_016002</name>
</gene>
<sequence>MWPSGASQPHGIIASPPAGHELTPEDPFLHPDSSIVDVTARLARALEDRHLRTPDEPMVDADSPATLISRDMDLLAACGEPSRLTSFFLESVDCPGVSSFDRVNWRFAKYRIVELGKTCSAIALGIAAITTLFKAQLYGLPLSGSISLYQSTKSSFGELLDDQAQEFGHCLVVVFLVILFEFAHPGDGVSTFKEESQLFLERLRPWAQHPESHSELSIRLIIWLKILQTVTMRGGGMGLMSETICCLLPNYDGPFPSIKPPTNSDLGLSPHLHDVLCAPVFDFYFRLQILSGQIAKLTHYHRSRTTGVDQEEVSQRTAHIKSRLQDLWESRSAIQRETPEDLRDQLAPRLANAVTSLVGICNAAYHAELVEIDRVLGDPVTKWTDSRKAIHQTRHIVDDECTASDATKTEGLNPGYLRPLFLYAIECMDKEENQWAIDRIAQIRDPIYRSKFFSTFAKELSDAQMRKERRVTSKYFYI</sequence>
<reference evidence="2 3" key="1">
    <citation type="submission" date="2017-06" db="EMBL/GenBank/DDBJ databases">
        <title>Comparative genomic analysis of Ambrosia Fusariam Clade fungi.</title>
        <authorList>
            <person name="Stajich J.E."/>
            <person name="Carrillo J."/>
            <person name="Kijimoto T."/>
            <person name="Eskalen A."/>
            <person name="O'Donnell K."/>
            <person name="Kasson M."/>
        </authorList>
    </citation>
    <scope>NUCLEOTIDE SEQUENCE [LARGE SCALE GENOMIC DNA]</scope>
    <source>
        <strain evidence="2 3">NRRL62579</strain>
    </source>
</reference>
<keyword evidence="3" id="KW-1185">Reference proteome</keyword>
<feature type="region of interest" description="Disordered" evidence="1">
    <location>
        <begin position="1"/>
        <end position="26"/>
    </location>
</feature>
<name>A0A428S7P7_9HYPO</name>
<dbReference type="Proteomes" id="UP000287144">
    <property type="component" value="Unassembled WGS sequence"/>
</dbReference>
<evidence type="ECO:0000313" key="3">
    <source>
        <dbReference type="Proteomes" id="UP000287144"/>
    </source>
</evidence>
<evidence type="ECO:0000256" key="1">
    <source>
        <dbReference type="SAM" id="MobiDB-lite"/>
    </source>
</evidence>
<dbReference type="AlphaFoldDB" id="A0A428S7P7"/>
<dbReference type="STRING" id="1325735.A0A428S7P7"/>
<comment type="caution">
    <text evidence="2">The sequence shown here is derived from an EMBL/GenBank/DDBJ whole genome shotgun (WGS) entry which is preliminary data.</text>
</comment>